<dbReference type="Proteomes" id="UP000265801">
    <property type="component" value="Unassembled WGS sequence"/>
</dbReference>
<keyword evidence="1" id="KW-1133">Transmembrane helix</keyword>
<dbReference type="EMBL" id="QXIR01000031">
    <property type="protein sequence ID" value="RIW29603.1"/>
    <property type="molecule type" value="Genomic_DNA"/>
</dbReference>
<dbReference type="OrthoDB" id="1905191at2"/>
<organism evidence="2 3">
    <name type="scientific">Bacillus salacetis</name>
    <dbReference type="NCBI Taxonomy" id="2315464"/>
    <lineage>
        <taxon>Bacteria</taxon>
        <taxon>Bacillati</taxon>
        <taxon>Bacillota</taxon>
        <taxon>Bacilli</taxon>
        <taxon>Bacillales</taxon>
        <taxon>Bacillaceae</taxon>
        <taxon>Bacillus</taxon>
    </lineage>
</organism>
<feature type="transmembrane region" description="Helical" evidence="1">
    <location>
        <begin position="6"/>
        <end position="24"/>
    </location>
</feature>
<keyword evidence="1" id="KW-0472">Membrane</keyword>
<evidence type="ECO:0000256" key="1">
    <source>
        <dbReference type="SAM" id="Phobius"/>
    </source>
</evidence>
<protein>
    <submittedName>
        <fullName evidence="2">Uncharacterized protein</fullName>
    </submittedName>
</protein>
<keyword evidence="3" id="KW-1185">Reference proteome</keyword>
<name>A0A3A1QR22_9BACI</name>
<evidence type="ECO:0000313" key="3">
    <source>
        <dbReference type="Proteomes" id="UP000265801"/>
    </source>
</evidence>
<reference evidence="2 3" key="1">
    <citation type="submission" date="2018-09" db="EMBL/GenBank/DDBJ databases">
        <title>Bacillus saliacetes sp. nov., isolated from Thai shrimp paste (Ka-pi).</title>
        <authorList>
            <person name="Daroonpunt R."/>
            <person name="Tanasupawat S."/>
            <person name="Yiamsombut S."/>
        </authorList>
    </citation>
    <scope>NUCLEOTIDE SEQUENCE [LARGE SCALE GENOMIC DNA]</scope>
    <source>
        <strain evidence="2 3">SKP7-4</strain>
    </source>
</reference>
<sequence>MKIKTLLIIFLVYGLIFGSFYTFLKFSRVEEPLFLTHYYEKEIFDSSDDYVSIFYITNKGDQRQLVSAKSKELPGRQFYVDHDMIQYSEGIYNQHEALINLTNIEERDIMLENFLFEFSDGTSVETDIGAILLLEADRPGADEMVVDIPSSGSSNAGESFAAVNILKDSQLAAINLPYSNELTGFLDLKLDKSNSASISINPEPEEFKISGDMSGFPKDELPVSLIKGEMIRVNGFVDKTEMYENDIHALQIGITGTFLLNEKEVKQHLMYVTEQPYLTSTQIKELKELREEGPR</sequence>
<accession>A0A3A1QR22</accession>
<dbReference type="AlphaFoldDB" id="A0A3A1QR22"/>
<comment type="caution">
    <text evidence="2">The sequence shown here is derived from an EMBL/GenBank/DDBJ whole genome shotgun (WGS) entry which is preliminary data.</text>
</comment>
<gene>
    <name evidence="2" type="ORF">D3H55_18570</name>
</gene>
<evidence type="ECO:0000313" key="2">
    <source>
        <dbReference type="EMBL" id="RIW29603.1"/>
    </source>
</evidence>
<dbReference type="RefSeq" id="WP_119548796.1">
    <property type="nucleotide sequence ID" value="NZ_QXIR01000031.1"/>
</dbReference>
<proteinExistence type="predicted"/>
<keyword evidence="1" id="KW-0812">Transmembrane</keyword>